<reference evidence="1 2" key="1">
    <citation type="submission" date="2016-11" db="EMBL/GenBank/DDBJ databases">
        <authorList>
            <person name="Jaros S."/>
            <person name="Januszkiewicz K."/>
            <person name="Wedrychowicz H."/>
        </authorList>
    </citation>
    <scope>NUCLEOTIDE SEQUENCE [LARGE SCALE GENOMIC DNA]</scope>
    <source>
        <strain evidence="1 2">DSM 18231</strain>
    </source>
</reference>
<accession>A0A1M5MQH3</accession>
<dbReference type="AlphaFoldDB" id="A0A1M5MQH3"/>
<dbReference type="EMBL" id="FQXA01000002">
    <property type="protein sequence ID" value="SHG79644.1"/>
    <property type="molecule type" value="Genomic_DNA"/>
</dbReference>
<proteinExistence type="predicted"/>
<dbReference type="InterPro" id="IPR009731">
    <property type="entry name" value="P-like"/>
</dbReference>
<dbReference type="Proteomes" id="UP000184000">
    <property type="component" value="Unassembled WGS sequence"/>
</dbReference>
<dbReference type="RefSeq" id="WP_073299826.1">
    <property type="nucleotide sequence ID" value="NZ_FQXA01000002.1"/>
</dbReference>
<dbReference type="Pfam" id="PF06992">
    <property type="entry name" value="Phage_lambda_P"/>
    <property type="match status" value="1"/>
</dbReference>
<evidence type="ECO:0000313" key="2">
    <source>
        <dbReference type="Proteomes" id="UP000184000"/>
    </source>
</evidence>
<sequence length="265" mass="28773">MNSVQNVSARIVRAGPAAIPSLAVPAAADIVAALSATEKAAVEELINRLFREIRNARPAWRQAWPNKEALDSAKVTWVKTMIEGGVRDWDAQVEVGLRRLRAEPSDFVPAPGKFVEWCSPTPESLGLQTAERAYDEACRNAHPSCRISATWSHPVTYHAAIDVGLDVLMQLPGAESWKLFARSYAVMTRRAMAGQALGMATPLGIGHDSQKPEAMLAEEQSLQFALRVREAQGIPQSGEEARQALLAKFAPHRARLNKTAGGPHG</sequence>
<protein>
    <submittedName>
        <fullName evidence="1">Phage replication protein P</fullName>
    </submittedName>
</protein>
<dbReference type="GO" id="GO:0006270">
    <property type="term" value="P:DNA replication initiation"/>
    <property type="evidence" value="ECO:0007669"/>
    <property type="project" value="InterPro"/>
</dbReference>
<evidence type="ECO:0000313" key="1">
    <source>
        <dbReference type="EMBL" id="SHG79644.1"/>
    </source>
</evidence>
<dbReference type="GeneID" id="98638186"/>
<gene>
    <name evidence="1" type="ORF">SAMN02744645_1432</name>
</gene>
<organism evidence="1 2">
    <name type="scientific">Stutzerimonas xanthomarina DSM 18231</name>
    <dbReference type="NCBI Taxonomy" id="1403346"/>
    <lineage>
        <taxon>Bacteria</taxon>
        <taxon>Pseudomonadati</taxon>
        <taxon>Pseudomonadota</taxon>
        <taxon>Gammaproteobacteria</taxon>
        <taxon>Pseudomonadales</taxon>
        <taxon>Pseudomonadaceae</taxon>
        <taxon>Stutzerimonas</taxon>
    </lineage>
</organism>
<name>A0A1M5MQH3_9GAMM</name>